<dbReference type="PROSITE" id="PS00198">
    <property type="entry name" value="4FE4S_FER_1"/>
    <property type="match status" value="1"/>
</dbReference>
<keyword evidence="1" id="KW-0004">4Fe-4S</keyword>
<dbReference type="PANTHER" id="PTHR43255">
    <property type="entry name" value="IRON-SULFUR-BINDING OXIDOREDUCTASE FADF-RELATED-RELATED"/>
    <property type="match status" value="1"/>
</dbReference>
<dbReference type="InterPro" id="IPR004017">
    <property type="entry name" value="Cys_rich_dom"/>
</dbReference>
<evidence type="ECO:0000259" key="6">
    <source>
        <dbReference type="PROSITE" id="PS51379"/>
    </source>
</evidence>
<gene>
    <name evidence="7" type="ORF">MNBD_DELTA04-362</name>
</gene>
<name>A0A3B0VD12_9ZZZZ</name>
<dbReference type="AlphaFoldDB" id="A0A3B0VD12"/>
<proteinExistence type="predicted"/>
<keyword evidence="2" id="KW-0479">Metal-binding</keyword>
<evidence type="ECO:0000256" key="1">
    <source>
        <dbReference type="ARBA" id="ARBA00022485"/>
    </source>
</evidence>
<dbReference type="Pfam" id="PF02754">
    <property type="entry name" value="CCG"/>
    <property type="match status" value="2"/>
</dbReference>
<accession>A0A3B0VD12</accession>
<dbReference type="GO" id="GO:0005886">
    <property type="term" value="C:plasma membrane"/>
    <property type="evidence" value="ECO:0007669"/>
    <property type="project" value="TreeGrafter"/>
</dbReference>
<dbReference type="EMBL" id="UOEY01000029">
    <property type="protein sequence ID" value="VAW36802.1"/>
    <property type="molecule type" value="Genomic_DNA"/>
</dbReference>
<dbReference type="InterPro" id="IPR017896">
    <property type="entry name" value="4Fe4S_Fe-S-bd"/>
</dbReference>
<keyword evidence="5" id="KW-0411">Iron-sulfur</keyword>
<sequence length="392" mass="43124">MSESKDKTLQKKQGPGNIAVLYTTVAGGCIECGRCRKACRFLQANGMPKGFAEEALTGRPDLRGVFACSLCGLCTSVCPQDIDPAAMFAEMRREAVRRGQGRFRRHRSLLGYERWGGSPLLSWYGLPTGCDTVFFPGCSLAGTRPRRILQLYEHLKRTIPSLGVVLDCCTKPSHSLGRTRHSAVVFGELVRALQADGVRNVLVACPSCYTMWRDYGGKITVRTLYEDLAGRDIGGPARCPATVTVHDPCSVRNETHIHEAVRKLIAARGLQVEEMPHHGATTVCCGEGGAAGCLAPQFADNWGRIRKQEAAGRRIITYCAGCVHLLGRRTTVSHILDLFFEPALTLADRVMVARPPLTWLHRFLLKGKLRRRLKPAIIGRRGADGRVRMKSS</sequence>
<dbReference type="PROSITE" id="PS51379">
    <property type="entry name" value="4FE4S_FER_2"/>
    <property type="match status" value="1"/>
</dbReference>
<dbReference type="GO" id="GO:0046872">
    <property type="term" value="F:metal ion binding"/>
    <property type="evidence" value="ECO:0007669"/>
    <property type="project" value="UniProtKB-KW"/>
</dbReference>
<organism evidence="7">
    <name type="scientific">hydrothermal vent metagenome</name>
    <dbReference type="NCBI Taxonomy" id="652676"/>
    <lineage>
        <taxon>unclassified sequences</taxon>
        <taxon>metagenomes</taxon>
        <taxon>ecological metagenomes</taxon>
    </lineage>
</organism>
<dbReference type="GO" id="GO:0016491">
    <property type="term" value="F:oxidoreductase activity"/>
    <property type="evidence" value="ECO:0007669"/>
    <property type="project" value="UniProtKB-KW"/>
</dbReference>
<dbReference type="InterPro" id="IPR051460">
    <property type="entry name" value="HdrC_iron-sulfur_subunit"/>
</dbReference>
<reference evidence="7" key="1">
    <citation type="submission" date="2018-06" db="EMBL/GenBank/DDBJ databases">
        <authorList>
            <person name="Zhirakovskaya E."/>
        </authorList>
    </citation>
    <scope>NUCLEOTIDE SEQUENCE</scope>
</reference>
<dbReference type="InterPro" id="IPR017900">
    <property type="entry name" value="4Fe4S_Fe_S_CS"/>
</dbReference>
<feature type="domain" description="4Fe-4S ferredoxin-type" evidence="6">
    <location>
        <begin position="58"/>
        <end position="82"/>
    </location>
</feature>
<dbReference type="GO" id="GO:0051539">
    <property type="term" value="F:4 iron, 4 sulfur cluster binding"/>
    <property type="evidence" value="ECO:0007669"/>
    <property type="project" value="UniProtKB-KW"/>
</dbReference>
<keyword evidence="3" id="KW-0560">Oxidoreductase</keyword>
<dbReference type="SUPFAM" id="SSF46548">
    <property type="entry name" value="alpha-helical ferredoxin"/>
    <property type="match status" value="1"/>
</dbReference>
<dbReference type="Gene3D" id="1.10.1060.10">
    <property type="entry name" value="Alpha-helical ferredoxin"/>
    <property type="match status" value="1"/>
</dbReference>
<evidence type="ECO:0000256" key="3">
    <source>
        <dbReference type="ARBA" id="ARBA00023002"/>
    </source>
</evidence>
<dbReference type="Pfam" id="PF13183">
    <property type="entry name" value="Fer4_8"/>
    <property type="match status" value="1"/>
</dbReference>
<dbReference type="InterPro" id="IPR009051">
    <property type="entry name" value="Helical_ferredxn"/>
</dbReference>
<evidence type="ECO:0000256" key="5">
    <source>
        <dbReference type="ARBA" id="ARBA00023014"/>
    </source>
</evidence>
<evidence type="ECO:0000256" key="2">
    <source>
        <dbReference type="ARBA" id="ARBA00022723"/>
    </source>
</evidence>
<evidence type="ECO:0000256" key="4">
    <source>
        <dbReference type="ARBA" id="ARBA00023004"/>
    </source>
</evidence>
<dbReference type="PROSITE" id="PS51257">
    <property type="entry name" value="PROKAR_LIPOPROTEIN"/>
    <property type="match status" value="1"/>
</dbReference>
<keyword evidence="4" id="KW-0408">Iron</keyword>
<evidence type="ECO:0000313" key="7">
    <source>
        <dbReference type="EMBL" id="VAW36802.1"/>
    </source>
</evidence>
<protein>
    <recommendedName>
        <fullName evidence="6">4Fe-4S ferredoxin-type domain-containing protein</fullName>
    </recommendedName>
</protein>
<dbReference type="PANTHER" id="PTHR43255:SF1">
    <property type="entry name" value="IRON-SULFUR-BINDING OXIDOREDUCTASE FADF-RELATED"/>
    <property type="match status" value="1"/>
</dbReference>